<evidence type="ECO:0000256" key="1">
    <source>
        <dbReference type="SAM" id="Phobius"/>
    </source>
</evidence>
<keyword evidence="1" id="KW-0472">Membrane</keyword>
<dbReference type="AlphaFoldDB" id="A0A2M7RJ91"/>
<feature type="transmembrane region" description="Helical" evidence="1">
    <location>
        <begin position="9"/>
        <end position="31"/>
    </location>
</feature>
<feature type="transmembrane region" description="Helical" evidence="1">
    <location>
        <begin position="269"/>
        <end position="298"/>
    </location>
</feature>
<feature type="transmembrane region" description="Helical" evidence="1">
    <location>
        <begin position="117"/>
        <end position="136"/>
    </location>
</feature>
<reference evidence="2 3" key="1">
    <citation type="submission" date="2017-09" db="EMBL/GenBank/DDBJ databases">
        <title>Depth-based differentiation of microbial function through sediment-hosted aquifers and enrichment of novel symbionts in the deep terrestrial subsurface.</title>
        <authorList>
            <person name="Probst A.J."/>
            <person name="Ladd B."/>
            <person name="Jarett J.K."/>
            <person name="Geller-Mcgrath D.E."/>
            <person name="Sieber C.M."/>
            <person name="Emerson J.B."/>
            <person name="Anantharaman K."/>
            <person name="Thomas B.C."/>
            <person name="Malmstrom R."/>
            <person name="Stieglmeier M."/>
            <person name="Klingl A."/>
            <person name="Woyke T."/>
            <person name="Ryan C.M."/>
            <person name="Banfield J.F."/>
        </authorList>
    </citation>
    <scope>NUCLEOTIDE SEQUENCE [LARGE SCALE GENOMIC DNA]</scope>
    <source>
        <strain evidence="2">CG_4_10_14_0_8_um_filter_42_10</strain>
    </source>
</reference>
<keyword evidence="1" id="KW-0812">Transmembrane</keyword>
<evidence type="ECO:0000313" key="2">
    <source>
        <dbReference type="EMBL" id="PIY96446.1"/>
    </source>
</evidence>
<protein>
    <submittedName>
        <fullName evidence="2">Uncharacterized protein</fullName>
    </submittedName>
</protein>
<keyword evidence="1" id="KW-1133">Transmembrane helix</keyword>
<feature type="transmembrane region" description="Helical" evidence="1">
    <location>
        <begin position="310"/>
        <end position="331"/>
    </location>
</feature>
<feature type="transmembrane region" description="Helical" evidence="1">
    <location>
        <begin position="84"/>
        <end position="110"/>
    </location>
</feature>
<gene>
    <name evidence="2" type="ORF">COY66_04100</name>
</gene>
<dbReference type="EMBL" id="PFMD01000049">
    <property type="protein sequence ID" value="PIY96446.1"/>
    <property type="molecule type" value="Genomic_DNA"/>
</dbReference>
<dbReference type="Proteomes" id="UP000230779">
    <property type="component" value="Unassembled WGS sequence"/>
</dbReference>
<feature type="transmembrane region" description="Helical" evidence="1">
    <location>
        <begin position="236"/>
        <end position="257"/>
    </location>
</feature>
<sequence length="452" mass="52374">MKKFSRQELLVFLGIIVAGAIIQFLIFPILATNNGEYHLDYPVRDQYFYAGIARNILAGVPPENPYFSGSHYTPFWLQLSIVSFFQLFLNVYLAMKLITVFWLIIFLLFLRKYRPADWPLIAILVLFSSPLIWLYQPIAYSLIERGFAYFPAIIAMLILFFERKKKWFIIPAAILLPFFHFALAAIFILGLVITYIQNREKYRLLPLILLALSSLSVVFINSFDRYYGGFWPDLKLLIDFIDPFLHLFPLIIIILLARKSLRNYLPFIIASFLVFVFINRFSFYAIVIFDIFVVLAAVDSFTAEKSFDRFKKGVVVLSLLAFFVQFLFLILPGNPFYRGDVVWDQTLYQRPLDWIKANTDPKSVFAIWPLGQERSNLLFAVRNVYIGAGGGDVGLVPDERVEQVMKIYKNISIPEEVDYVFYGPVEHLNFPDFSPKINAVYDDGIIKIYAAK</sequence>
<comment type="caution">
    <text evidence="2">The sequence shown here is derived from an EMBL/GenBank/DDBJ whole genome shotgun (WGS) entry which is preliminary data.</text>
</comment>
<feature type="transmembrane region" description="Helical" evidence="1">
    <location>
        <begin position="202"/>
        <end position="224"/>
    </location>
</feature>
<evidence type="ECO:0000313" key="3">
    <source>
        <dbReference type="Proteomes" id="UP000230779"/>
    </source>
</evidence>
<organism evidence="2 3">
    <name type="scientific">Candidatus Kerfeldbacteria bacterium CG_4_10_14_0_8_um_filter_42_10</name>
    <dbReference type="NCBI Taxonomy" id="2014248"/>
    <lineage>
        <taxon>Bacteria</taxon>
        <taxon>Candidatus Kerfeldiibacteriota</taxon>
    </lineage>
</organism>
<feature type="transmembrane region" description="Helical" evidence="1">
    <location>
        <begin position="168"/>
        <end position="196"/>
    </location>
</feature>
<name>A0A2M7RJ91_9BACT</name>
<proteinExistence type="predicted"/>
<accession>A0A2M7RJ91</accession>